<keyword evidence="8" id="KW-0378">Hydrolase</keyword>
<evidence type="ECO:0000313" key="21">
    <source>
        <dbReference type="EMBL" id="KAK2868878.1"/>
    </source>
</evidence>
<feature type="domain" description="Tyrosine-protein phosphatase" evidence="19">
    <location>
        <begin position="770"/>
        <end position="1026"/>
    </location>
</feature>
<feature type="compositionally biased region" description="Low complexity" evidence="17">
    <location>
        <begin position="187"/>
        <end position="208"/>
    </location>
</feature>
<dbReference type="GO" id="GO:0004725">
    <property type="term" value="F:protein tyrosine phosphatase activity"/>
    <property type="evidence" value="ECO:0007669"/>
    <property type="project" value="UniProtKB-EC"/>
</dbReference>
<dbReference type="InterPro" id="IPR003595">
    <property type="entry name" value="Tyr_Pase_cat"/>
</dbReference>
<dbReference type="Gene3D" id="3.90.190.10">
    <property type="entry name" value="Protein tyrosine phosphatase superfamily"/>
    <property type="match status" value="2"/>
</dbReference>
<dbReference type="SMART" id="SM00404">
    <property type="entry name" value="PTPc_motif"/>
    <property type="match status" value="2"/>
</dbReference>
<comment type="caution">
    <text evidence="21">The sequence shown here is derived from an EMBL/GenBank/DDBJ whole genome shotgun (WGS) entry which is preliminary data.</text>
</comment>
<dbReference type="CDD" id="cd14558">
    <property type="entry name" value="R-PTP-C-2"/>
    <property type="match status" value="1"/>
</dbReference>
<dbReference type="FunFam" id="3.90.190.10:FF:000042">
    <property type="entry name" value="receptor-type tyrosine-protein phosphatase C isoform X1"/>
    <property type="match status" value="1"/>
</dbReference>
<evidence type="ECO:0000256" key="15">
    <source>
        <dbReference type="ARBA" id="ARBA00073601"/>
    </source>
</evidence>
<evidence type="ECO:0000256" key="17">
    <source>
        <dbReference type="SAM" id="MobiDB-lite"/>
    </source>
</evidence>
<sequence>MEKMPGKIPPVPSTMKTHQVVTSTPGEIIYREISCMCSTQKQLRCQCFTTHHFTFNMTAQNVPTEAIAWESGDLIGKWCMLKYDNDLYPGIIMETDETHALVKYKTKERDLWCLRRGLLHSVMANVPGLMFLLLVLAGLVLCDEVPESPDQNKGGPGAGNSSKNGGPGAGNSSKNGGPGAGNSSKNVTVPSTSGSPTSTPTTQHQTSTAIKPEEPGSPALIPSTQNQTNPILQSPDNNTSNLHSSTHQQPISSTAMTTADNQTQNSSDSLTSSPTDTISPTLTTSATTVKPLCNYSYSYSFDVSDGLLKVDFNINSLEGNYTIMLNNTSSIKTIRVRPEEQKYQISFATSSLKPCQKYAVSFSPSCTPIDAKNYSNLETRTLVDSDVNFTLKNDQEWCFKTMWNLSFKEECITITENNSCSNIHLNFTEDFCNNATVTFQLPPVKPVFNFTNKFPTKFEWTNQPTKCKNNLTFTCNGTNVDYSKLEPFLDHMCTGTYNFGKRSITSDPTKVKIECNIGNVAIVNKTGKSISARWDLNSRNCPDIQKNFTLTVSSNKTTPILVNCVRDHCKIEDLEAFTTYKCTFNANYKKIVFRSVSLIETTSSTNPDLTKKLKLIPTSHNSFKIDCELKSWHGPQGKFEAVLYKDKDEVKTNEICSFEFSNLYYLTHYKVKVIATNGNGNKTESDSVDFDTKYNDKAVLGFLSFLIIVTSIALLFVLYKIYLLKREKSRNEQEMDDLLPSNALLRVEPISAEELLDAYKKKRADEGRLFMEEFQSVPRIFSNFSVREAKKSENHTKNRYVDILPYDYNRVSLSHGGTDDYINASFIEGYKETNKYIAAQGPKEETIGDFWTMIWEQKTSIIVMVTRCEEGNKNKCAQYWPSMERETEIFDDLVVKIKGEEKCPDYIIRHLTLMNRKEKSAEREVTHIQFTSWPDHGVPSDPGLLLKLRRRVNSFKNFFSGPIVIHCSAGVGRTGTYICIDAMIESLEAEGRVDIYGYVVKLRRQRCLMVQVEAQYVLIHTALIEYSQFGETEMALSSFHSEVSTLRQKEGSEPSLMELEFQKLPKFKTYRSANTARTEENKKKNRSSIIPYDFNRVPIKLDDEVSHDSDADDEQDYSSDEEDEVPTKYINASYLDGYWMPSSFIVAQGPMEDTVADFLHMLYQKQVQTVFMLSNCTENDKEFCTQYWDDEKKTFEEMVVEVKETENTPTYIRRCLEIQHTKRKDSHTLQQYQFLKWVGQELPDNPLDLVDMMRSVRQSGDNYNKNKNFPILAHCNDGSSRSGIFCALWKLLDSADTEKLVDIFQVAKDMRKARMGMLTTFEQYNFLYAALEVAYPVQNGEVKKPSEAPADTVQVINESTALISPSTGTATEESTKEGTGSVPPEEGATEASTEPEKSLSESTPNGPTATAEAETV</sequence>
<feature type="compositionally biased region" description="Acidic residues" evidence="17">
    <location>
        <begin position="1110"/>
        <end position="1124"/>
    </location>
</feature>
<proteinExistence type="inferred from homology"/>
<dbReference type="CDD" id="cd00063">
    <property type="entry name" value="FN3"/>
    <property type="match status" value="1"/>
</dbReference>
<evidence type="ECO:0000256" key="11">
    <source>
        <dbReference type="ARBA" id="ARBA00023136"/>
    </source>
</evidence>
<comment type="subcellular location">
    <subcellularLocation>
        <location evidence="1">Cell membrane</location>
        <topology evidence="1">Single-pass type I membrane protein</topology>
    </subcellularLocation>
</comment>
<evidence type="ECO:0000256" key="4">
    <source>
        <dbReference type="ARBA" id="ARBA00022553"/>
    </source>
</evidence>
<dbReference type="PROSITE" id="PS50056">
    <property type="entry name" value="TYR_PHOSPHATASE_2"/>
    <property type="match status" value="2"/>
</dbReference>
<accession>A0AA88T9D8</accession>
<evidence type="ECO:0000259" key="19">
    <source>
        <dbReference type="PROSITE" id="PS50055"/>
    </source>
</evidence>
<evidence type="ECO:0000256" key="8">
    <source>
        <dbReference type="ARBA" id="ARBA00022801"/>
    </source>
</evidence>
<dbReference type="InterPro" id="IPR000242">
    <property type="entry name" value="PTP_cat"/>
</dbReference>
<dbReference type="GO" id="GO:0005886">
    <property type="term" value="C:plasma membrane"/>
    <property type="evidence" value="ECO:0007669"/>
    <property type="project" value="UniProtKB-SubCell"/>
</dbReference>
<dbReference type="InterPro" id="IPR036116">
    <property type="entry name" value="FN3_sf"/>
</dbReference>
<dbReference type="PANTHER" id="PTHR19134">
    <property type="entry name" value="RECEPTOR-TYPE TYROSINE-PROTEIN PHOSPHATASE"/>
    <property type="match status" value="1"/>
</dbReference>
<dbReference type="SMART" id="SM00194">
    <property type="entry name" value="PTPc"/>
    <property type="match status" value="2"/>
</dbReference>
<feature type="region of interest" description="Disordered" evidence="17">
    <location>
        <begin position="1104"/>
        <end position="1125"/>
    </location>
</feature>
<dbReference type="SUPFAM" id="SSF49265">
    <property type="entry name" value="Fibronectin type III"/>
    <property type="match status" value="1"/>
</dbReference>
<dbReference type="PROSITE" id="PS00383">
    <property type="entry name" value="TYR_PHOSPHATASE_1"/>
    <property type="match status" value="1"/>
</dbReference>
<evidence type="ECO:0000256" key="10">
    <source>
        <dbReference type="ARBA" id="ARBA00022989"/>
    </source>
</evidence>
<evidence type="ECO:0000256" key="6">
    <source>
        <dbReference type="ARBA" id="ARBA00022729"/>
    </source>
</evidence>
<keyword evidence="11 18" id="KW-0472">Membrane</keyword>
<dbReference type="Proteomes" id="UP001187315">
    <property type="component" value="Unassembled WGS sequence"/>
</dbReference>
<gene>
    <name evidence="21" type="ORF">Q7C36_000749</name>
</gene>
<dbReference type="EC" id="3.1.3.48" evidence="2"/>
<dbReference type="InterPro" id="IPR050348">
    <property type="entry name" value="Protein-Tyr_Phosphatase"/>
</dbReference>
<feature type="compositionally biased region" description="Polar residues" evidence="17">
    <location>
        <begin position="1360"/>
        <end position="1372"/>
    </location>
</feature>
<name>A0AA88T9D8_TACVA</name>
<keyword evidence="10 18" id="KW-1133">Transmembrane helix</keyword>
<comment type="catalytic activity">
    <reaction evidence="13">
        <text>O-phospho-L-tyrosyl-[protein] + H2O = L-tyrosyl-[protein] + phosphate</text>
        <dbReference type="Rhea" id="RHEA:10684"/>
        <dbReference type="Rhea" id="RHEA-COMP:10136"/>
        <dbReference type="Rhea" id="RHEA-COMP:20101"/>
        <dbReference type="ChEBI" id="CHEBI:15377"/>
        <dbReference type="ChEBI" id="CHEBI:43474"/>
        <dbReference type="ChEBI" id="CHEBI:46858"/>
        <dbReference type="ChEBI" id="CHEBI:61978"/>
        <dbReference type="EC" id="3.1.3.48"/>
    </reaction>
</comment>
<feature type="region of interest" description="Disordered" evidence="17">
    <location>
        <begin position="148"/>
        <end position="282"/>
    </location>
</feature>
<evidence type="ECO:0000313" key="22">
    <source>
        <dbReference type="Proteomes" id="UP001187315"/>
    </source>
</evidence>
<evidence type="ECO:0000256" key="16">
    <source>
        <dbReference type="ARBA" id="ARBA00078812"/>
    </source>
</evidence>
<feature type="transmembrane region" description="Helical" evidence="18">
    <location>
        <begin position="699"/>
        <end position="722"/>
    </location>
</feature>
<dbReference type="PANTHER" id="PTHR19134:SF539">
    <property type="entry name" value="RECEPTOR-TYPE TYROSINE-PROTEIN PHOSPHATASE C"/>
    <property type="match status" value="1"/>
</dbReference>
<feature type="domain" description="Tyrosine-protein phosphatase" evidence="19">
    <location>
        <begin position="1057"/>
        <end position="1334"/>
    </location>
</feature>
<keyword evidence="12" id="KW-0325">Glycoprotein</keyword>
<evidence type="ECO:0000256" key="2">
    <source>
        <dbReference type="ARBA" id="ARBA00013064"/>
    </source>
</evidence>
<evidence type="ECO:0000256" key="14">
    <source>
        <dbReference type="ARBA" id="ARBA00061377"/>
    </source>
</evidence>
<dbReference type="InterPro" id="IPR003961">
    <property type="entry name" value="FN3_dom"/>
</dbReference>
<dbReference type="CDD" id="cd14557">
    <property type="entry name" value="R-PTPc-C-1"/>
    <property type="match status" value="1"/>
</dbReference>
<evidence type="ECO:0000256" key="12">
    <source>
        <dbReference type="ARBA" id="ARBA00023180"/>
    </source>
</evidence>
<dbReference type="PROSITE" id="PS50055">
    <property type="entry name" value="TYR_PHOSPHATASE_PTP"/>
    <property type="match status" value="2"/>
</dbReference>
<keyword evidence="22" id="KW-1185">Reference proteome</keyword>
<comment type="similarity">
    <text evidence="14">Belongs to the protein-tyrosine phosphatase family. Receptor class 1/6 subfamily.</text>
</comment>
<feature type="domain" description="Tyrosine specific protein phosphatases" evidence="20">
    <location>
        <begin position="1247"/>
        <end position="1325"/>
    </location>
</feature>
<evidence type="ECO:0000256" key="7">
    <source>
        <dbReference type="ARBA" id="ARBA00022737"/>
    </source>
</evidence>
<evidence type="ECO:0000256" key="3">
    <source>
        <dbReference type="ARBA" id="ARBA00022475"/>
    </source>
</evidence>
<dbReference type="InterPro" id="IPR029021">
    <property type="entry name" value="Prot-tyrosine_phosphatase-like"/>
</dbReference>
<keyword evidence="6" id="KW-0732">Signal</keyword>
<keyword evidence="3" id="KW-1003">Cell membrane</keyword>
<evidence type="ECO:0000256" key="9">
    <source>
        <dbReference type="ARBA" id="ARBA00022912"/>
    </source>
</evidence>
<keyword evidence="7" id="KW-0677">Repeat</keyword>
<dbReference type="InterPro" id="IPR016130">
    <property type="entry name" value="Tyr_Pase_AS"/>
</dbReference>
<dbReference type="InterPro" id="IPR000387">
    <property type="entry name" value="Tyr_Pase_dom"/>
</dbReference>
<dbReference type="EMBL" id="JAVHJS010000001">
    <property type="protein sequence ID" value="KAK2868878.1"/>
    <property type="molecule type" value="Genomic_DNA"/>
</dbReference>
<feature type="transmembrane region" description="Helical" evidence="18">
    <location>
        <begin position="117"/>
        <end position="141"/>
    </location>
</feature>
<keyword evidence="4" id="KW-0597">Phosphoprotein</keyword>
<protein>
    <recommendedName>
        <fullName evidence="15">Receptor-type tyrosine-protein phosphatase C</fullName>
        <ecNumber evidence="2">3.1.3.48</ecNumber>
    </recommendedName>
    <alternativeName>
        <fullName evidence="16">Leukocyte common antigen</fullName>
    </alternativeName>
</protein>
<evidence type="ECO:0000256" key="5">
    <source>
        <dbReference type="ARBA" id="ARBA00022692"/>
    </source>
</evidence>
<dbReference type="FunFam" id="3.90.190.10:FF:000033">
    <property type="entry name" value="receptor-type tyrosine-protein phosphatase C isoform X1"/>
    <property type="match status" value="1"/>
</dbReference>
<feature type="compositionally biased region" description="Polar residues" evidence="17">
    <location>
        <begin position="159"/>
        <end position="186"/>
    </location>
</feature>
<dbReference type="PRINTS" id="PR00700">
    <property type="entry name" value="PRTYPHPHTASE"/>
</dbReference>
<dbReference type="SUPFAM" id="SSF52799">
    <property type="entry name" value="(Phosphotyrosine protein) phosphatases II"/>
    <property type="match status" value="2"/>
</dbReference>
<evidence type="ECO:0000256" key="13">
    <source>
        <dbReference type="ARBA" id="ARBA00051722"/>
    </source>
</evidence>
<evidence type="ECO:0000259" key="20">
    <source>
        <dbReference type="PROSITE" id="PS50056"/>
    </source>
</evidence>
<feature type="region of interest" description="Disordered" evidence="17">
    <location>
        <begin position="1360"/>
        <end position="1416"/>
    </location>
</feature>
<reference evidence="21" key="1">
    <citation type="submission" date="2023-08" db="EMBL/GenBank/DDBJ databases">
        <title>Pelteobagrus vachellii genome.</title>
        <authorList>
            <person name="Liu H."/>
        </authorList>
    </citation>
    <scope>NUCLEOTIDE SEQUENCE</scope>
    <source>
        <strain evidence="21">PRFRI_2022a</strain>
        <tissue evidence="21">Muscle</tissue>
    </source>
</reference>
<feature type="domain" description="Tyrosine specific protein phosphatases" evidence="20">
    <location>
        <begin position="946"/>
        <end position="1017"/>
    </location>
</feature>
<feature type="compositionally biased region" description="Polar residues" evidence="17">
    <location>
        <begin position="222"/>
        <end position="260"/>
    </location>
</feature>
<evidence type="ECO:0000256" key="1">
    <source>
        <dbReference type="ARBA" id="ARBA00004251"/>
    </source>
</evidence>
<keyword evidence="5 18" id="KW-0812">Transmembrane</keyword>
<organism evidence="21 22">
    <name type="scientific">Tachysurus vachellii</name>
    <name type="common">Darkbarbel catfish</name>
    <name type="synonym">Pelteobagrus vachellii</name>
    <dbReference type="NCBI Taxonomy" id="175792"/>
    <lineage>
        <taxon>Eukaryota</taxon>
        <taxon>Metazoa</taxon>
        <taxon>Chordata</taxon>
        <taxon>Craniata</taxon>
        <taxon>Vertebrata</taxon>
        <taxon>Euteleostomi</taxon>
        <taxon>Actinopterygii</taxon>
        <taxon>Neopterygii</taxon>
        <taxon>Teleostei</taxon>
        <taxon>Ostariophysi</taxon>
        <taxon>Siluriformes</taxon>
        <taxon>Bagridae</taxon>
        <taxon>Tachysurus</taxon>
    </lineage>
</organism>
<feature type="compositionally biased region" description="Low complexity" evidence="17">
    <location>
        <begin position="261"/>
        <end position="282"/>
    </location>
</feature>
<dbReference type="Pfam" id="PF00102">
    <property type="entry name" value="Y_phosphatase"/>
    <property type="match status" value="2"/>
</dbReference>
<keyword evidence="9" id="KW-0904">Protein phosphatase</keyword>
<evidence type="ECO:0000256" key="18">
    <source>
        <dbReference type="SAM" id="Phobius"/>
    </source>
</evidence>